<dbReference type="Proteomes" id="UP000593567">
    <property type="component" value="Unassembled WGS sequence"/>
</dbReference>
<comment type="similarity">
    <text evidence="5 6">Belongs to the TRAFAC class myosin-kinesin ATPase superfamily. Kinesin family.</text>
</comment>
<dbReference type="InterPro" id="IPR027417">
    <property type="entry name" value="P-loop_NTPase"/>
</dbReference>
<keyword evidence="3 5" id="KW-0067">ATP-binding</keyword>
<dbReference type="Pfam" id="PF00225">
    <property type="entry name" value="Kinesin"/>
    <property type="match status" value="1"/>
</dbReference>
<feature type="binding site" evidence="5">
    <location>
        <begin position="524"/>
        <end position="531"/>
    </location>
    <ligand>
        <name>ATP</name>
        <dbReference type="ChEBI" id="CHEBI:30616"/>
    </ligand>
</feature>
<dbReference type="PANTHER" id="PTHR47972:SF65">
    <property type="entry name" value="KINESIN-LIKE PROTEIN"/>
    <property type="match status" value="1"/>
</dbReference>
<keyword evidence="11" id="KW-1185">Reference proteome</keyword>
<dbReference type="AlphaFoldDB" id="A0A7J7JHU7"/>
<evidence type="ECO:0000256" key="3">
    <source>
        <dbReference type="ARBA" id="ARBA00022840"/>
    </source>
</evidence>
<comment type="subcellular location">
    <subcellularLocation>
        <location evidence="1">Cytoplasm</location>
        <location evidence="1">Cytoskeleton</location>
    </subcellularLocation>
</comment>
<dbReference type="Gene3D" id="3.40.850.10">
    <property type="entry name" value="Kinesin motor domain"/>
    <property type="match status" value="1"/>
</dbReference>
<keyword evidence="6" id="KW-0493">Microtubule</keyword>
<dbReference type="PROSITE" id="PS00411">
    <property type="entry name" value="KINESIN_MOTOR_1"/>
    <property type="match status" value="1"/>
</dbReference>
<keyword evidence="7" id="KW-0175">Coiled coil</keyword>
<dbReference type="InterPro" id="IPR001752">
    <property type="entry name" value="Kinesin_motor_dom"/>
</dbReference>
<dbReference type="PANTHER" id="PTHR47972">
    <property type="entry name" value="KINESIN-LIKE PROTEIN KLP-3"/>
    <property type="match status" value="1"/>
</dbReference>
<dbReference type="GO" id="GO:0003777">
    <property type="term" value="F:microtubule motor activity"/>
    <property type="evidence" value="ECO:0007669"/>
    <property type="project" value="InterPro"/>
</dbReference>
<evidence type="ECO:0000256" key="7">
    <source>
        <dbReference type="SAM" id="Coils"/>
    </source>
</evidence>
<evidence type="ECO:0000256" key="4">
    <source>
        <dbReference type="ARBA" id="ARBA00023212"/>
    </source>
</evidence>
<name>A0A7J7JHU7_BUGNE</name>
<evidence type="ECO:0000313" key="10">
    <source>
        <dbReference type="EMBL" id="KAF6025685.1"/>
    </source>
</evidence>
<dbReference type="GO" id="GO:0007018">
    <property type="term" value="P:microtubule-based movement"/>
    <property type="evidence" value="ECO:0007669"/>
    <property type="project" value="InterPro"/>
</dbReference>
<dbReference type="GO" id="GO:0005524">
    <property type="term" value="F:ATP binding"/>
    <property type="evidence" value="ECO:0007669"/>
    <property type="project" value="UniProtKB-UniRule"/>
</dbReference>
<gene>
    <name evidence="10" type="ORF">EB796_015936</name>
</gene>
<dbReference type="InterPro" id="IPR019821">
    <property type="entry name" value="Kinesin_motor_CS"/>
</dbReference>
<comment type="caution">
    <text evidence="10">The sequence shown here is derived from an EMBL/GenBank/DDBJ whole genome shotgun (WGS) entry which is preliminary data.</text>
</comment>
<accession>A0A7J7JHU7</accession>
<keyword evidence="4" id="KW-0206">Cytoskeleton</keyword>
<sequence>MMGSTSSAPETVSPTSSATNNSSHYPQSRGPRTFEQVPNINVSSGKAAPTNSNQAQSSSVNQGASTSGKNSQENVHVAHNPTTYQDGVVVFETFHQDSGDYPCIYLSRKRYYVKSSDDQVWLPFPEDLYSRGILTTGEIIDDEAFINAIQAQLSYSPSATESAAEPSTNVHNGTGGQIRHPTKGPVYTHLLEQSRYVHCFFDESSGSYVIMPLALELLSPDIANMVTQIQRRVDGWTDRNDILAALRASNYDVEDCIRNKYLTAYSPISLSSHASAADHNLLQAKERKIHDLELQLTQLRKTFESLRADLQEAVAQNNEMAPMISLLEDKNARLEVSLRMAQAQNKSLVQIERPKTAAHKGRIEAAAVKSLAHNASLFHESYSKLKKTVSSSFTDWDNLLSSAVAASKRLPSMTGLVSREEMTELKSLYRKECLERKLLYNKLQELRGNIRVYARCRRADDVTCVLQFPSDEEVHVKDVRGNMQRFRFDKVYTPSTTQEQVFEDTCPIVTSCVDGYNVCILAYGQTGSGKTFTMMGPRSNPGINIRAIQELLRLTDERQNMEYTLSLSMVEIYNEIIQDLLTAECNVVTAQQVGNNVTMQGLTTHIVNTTEDITELMNMGMTNRTVASTKMNSESSRSHLLIVLTVEGRDLTTQVRTKGTLTLVDLAGSERVAKSEVSGQQLVEAVAINRSLSALGQVFSALGKSALHVPFRNSKLTQVLQPSLSGDAKAALFVAVSPAELNLSETLSTLTFGSNAKQIELGKPKKNITKSK</sequence>
<dbReference type="OrthoDB" id="3176171at2759"/>
<feature type="domain" description="Kinesin motor" evidence="9">
    <location>
        <begin position="449"/>
        <end position="759"/>
    </location>
</feature>
<dbReference type="PROSITE" id="PS50067">
    <property type="entry name" value="KINESIN_MOTOR_2"/>
    <property type="match status" value="1"/>
</dbReference>
<organism evidence="10 11">
    <name type="scientific">Bugula neritina</name>
    <name type="common">Brown bryozoan</name>
    <name type="synonym">Sertularia neritina</name>
    <dbReference type="NCBI Taxonomy" id="10212"/>
    <lineage>
        <taxon>Eukaryota</taxon>
        <taxon>Metazoa</taxon>
        <taxon>Spiralia</taxon>
        <taxon>Lophotrochozoa</taxon>
        <taxon>Bryozoa</taxon>
        <taxon>Gymnolaemata</taxon>
        <taxon>Cheilostomatida</taxon>
        <taxon>Flustrina</taxon>
        <taxon>Buguloidea</taxon>
        <taxon>Bugulidae</taxon>
        <taxon>Bugula</taxon>
    </lineage>
</organism>
<evidence type="ECO:0000256" key="6">
    <source>
        <dbReference type="RuleBase" id="RU000394"/>
    </source>
</evidence>
<keyword evidence="4" id="KW-0963">Cytoplasm</keyword>
<evidence type="ECO:0000256" key="1">
    <source>
        <dbReference type="ARBA" id="ARBA00004245"/>
    </source>
</evidence>
<reference evidence="10" key="1">
    <citation type="submission" date="2020-06" db="EMBL/GenBank/DDBJ databases">
        <title>Draft genome of Bugula neritina, a colonial animal packing powerful symbionts and potential medicines.</title>
        <authorList>
            <person name="Rayko M."/>
        </authorList>
    </citation>
    <scope>NUCLEOTIDE SEQUENCE [LARGE SCALE GENOMIC DNA]</scope>
    <source>
        <strain evidence="10">Kwan_BN1</strain>
    </source>
</reference>
<protein>
    <recommendedName>
        <fullName evidence="6">Kinesin-like protein</fullName>
    </recommendedName>
</protein>
<keyword evidence="2 5" id="KW-0547">Nucleotide-binding</keyword>
<dbReference type="GO" id="GO:0005874">
    <property type="term" value="C:microtubule"/>
    <property type="evidence" value="ECO:0007669"/>
    <property type="project" value="UniProtKB-KW"/>
</dbReference>
<feature type="coiled-coil region" evidence="7">
    <location>
        <begin position="282"/>
        <end position="344"/>
    </location>
</feature>
<proteinExistence type="inferred from homology"/>
<dbReference type="InterPro" id="IPR036961">
    <property type="entry name" value="Kinesin_motor_dom_sf"/>
</dbReference>
<dbReference type="SUPFAM" id="SSF52540">
    <property type="entry name" value="P-loop containing nucleoside triphosphate hydrolases"/>
    <property type="match status" value="1"/>
</dbReference>
<dbReference type="EMBL" id="VXIV02002437">
    <property type="protein sequence ID" value="KAF6025685.1"/>
    <property type="molecule type" value="Genomic_DNA"/>
</dbReference>
<dbReference type="InterPro" id="IPR027640">
    <property type="entry name" value="Kinesin-like_fam"/>
</dbReference>
<feature type="compositionally biased region" description="Low complexity" evidence="8">
    <location>
        <begin position="51"/>
        <end position="65"/>
    </location>
</feature>
<evidence type="ECO:0000313" key="11">
    <source>
        <dbReference type="Proteomes" id="UP000593567"/>
    </source>
</evidence>
<feature type="compositionally biased region" description="Polar residues" evidence="8">
    <location>
        <begin position="1"/>
        <end position="26"/>
    </location>
</feature>
<feature type="region of interest" description="Disordered" evidence="8">
    <location>
        <begin position="1"/>
        <end position="73"/>
    </location>
</feature>
<evidence type="ECO:0000256" key="5">
    <source>
        <dbReference type="PROSITE-ProRule" id="PRU00283"/>
    </source>
</evidence>
<evidence type="ECO:0000259" key="9">
    <source>
        <dbReference type="PROSITE" id="PS50067"/>
    </source>
</evidence>
<evidence type="ECO:0000256" key="8">
    <source>
        <dbReference type="SAM" id="MobiDB-lite"/>
    </source>
</evidence>
<dbReference type="PRINTS" id="PR00380">
    <property type="entry name" value="KINESINHEAVY"/>
</dbReference>
<dbReference type="GO" id="GO:0008017">
    <property type="term" value="F:microtubule binding"/>
    <property type="evidence" value="ECO:0007669"/>
    <property type="project" value="InterPro"/>
</dbReference>
<dbReference type="SMART" id="SM00129">
    <property type="entry name" value="KISc"/>
    <property type="match status" value="1"/>
</dbReference>
<evidence type="ECO:0000256" key="2">
    <source>
        <dbReference type="ARBA" id="ARBA00022741"/>
    </source>
</evidence>
<keyword evidence="5 6" id="KW-0505">Motor protein</keyword>